<keyword evidence="1" id="KW-0812">Transmembrane</keyword>
<feature type="transmembrane region" description="Helical" evidence="1">
    <location>
        <begin position="112"/>
        <end position="129"/>
    </location>
</feature>
<organism evidence="2 3">
    <name type="scientific">Escallonia rubra</name>
    <dbReference type="NCBI Taxonomy" id="112253"/>
    <lineage>
        <taxon>Eukaryota</taxon>
        <taxon>Viridiplantae</taxon>
        <taxon>Streptophyta</taxon>
        <taxon>Embryophyta</taxon>
        <taxon>Tracheophyta</taxon>
        <taxon>Spermatophyta</taxon>
        <taxon>Magnoliopsida</taxon>
        <taxon>eudicotyledons</taxon>
        <taxon>Gunneridae</taxon>
        <taxon>Pentapetalae</taxon>
        <taxon>asterids</taxon>
        <taxon>campanulids</taxon>
        <taxon>Escalloniales</taxon>
        <taxon>Escalloniaceae</taxon>
        <taxon>Escallonia</taxon>
    </lineage>
</organism>
<gene>
    <name evidence="2" type="ORF">RJ640_012829</name>
</gene>
<keyword evidence="1" id="KW-0472">Membrane</keyword>
<evidence type="ECO:0000313" key="2">
    <source>
        <dbReference type="EMBL" id="KAK2994866.1"/>
    </source>
</evidence>
<name>A0AA88S2M8_9ASTE</name>
<keyword evidence="1" id="KW-1133">Transmembrane helix</keyword>
<feature type="transmembrane region" description="Helical" evidence="1">
    <location>
        <begin position="392"/>
        <end position="412"/>
    </location>
</feature>
<evidence type="ECO:0000256" key="1">
    <source>
        <dbReference type="SAM" id="Phobius"/>
    </source>
</evidence>
<dbReference type="AlphaFoldDB" id="A0AA88S2M8"/>
<dbReference type="PANTHER" id="PTHR35307">
    <property type="entry name" value="PROTEIN, PUTATIVE-RELATED"/>
    <property type="match status" value="1"/>
</dbReference>
<accession>A0AA88S2M8</accession>
<feature type="transmembrane region" description="Helical" evidence="1">
    <location>
        <begin position="300"/>
        <end position="325"/>
    </location>
</feature>
<dbReference type="Proteomes" id="UP001187471">
    <property type="component" value="Unassembled WGS sequence"/>
</dbReference>
<dbReference type="EMBL" id="JAVXUO010000166">
    <property type="protein sequence ID" value="KAK2994866.1"/>
    <property type="molecule type" value="Genomic_DNA"/>
</dbReference>
<feature type="transmembrane region" description="Helical" evidence="1">
    <location>
        <begin position="47"/>
        <end position="70"/>
    </location>
</feature>
<reference evidence="2" key="1">
    <citation type="submission" date="2022-12" db="EMBL/GenBank/DDBJ databases">
        <title>Draft genome assemblies for two species of Escallonia (Escalloniales).</title>
        <authorList>
            <person name="Chanderbali A."/>
            <person name="Dervinis C."/>
            <person name="Anghel I."/>
            <person name="Soltis D."/>
            <person name="Soltis P."/>
            <person name="Zapata F."/>
        </authorList>
    </citation>
    <scope>NUCLEOTIDE SEQUENCE</scope>
    <source>
        <strain evidence="2">UCBG92.1500</strain>
        <tissue evidence="2">Leaf</tissue>
    </source>
</reference>
<feature type="transmembrane region" description="Helical" evidence="1">
    <location>
        <begin position="176"/>
        <end position="204"/>
    </location>
</feature>
<feature type="transmembrane region" description="Helical" evidence="1">
    <location>
        <begin position="250"/>
        <end position="273"/>
    </location>
</feature>
<proteinExistence type="predicted"/>
<comment type="caution">
    <text evidence="2">The sequence shown here is derived from an EMBL/GenBank/DDBJ whole genome shotgun (WGS) entry which is preliminary data.</text>
</comment>
<sequence length="793" mass="88105">MSCCYVLNCSGLGTSQIQDFCSSYDSWSECTGKVQEQEQLSTPMVWIGLYVAAASLVCSLAMAADAFLGFRNRKLWFPCRFFTHNATSLTLLAVATKLPLDLSTSMPSKTDQLAKLCSAVFMCTMMGSFMPSLGTMDNKDLLVNVTALGILVVTMVVNVIIQLYTGAISEPVYIEYPVVMALMFILLVTIIFSALTVPVCKAILELKYSEMHKIASNEEEPEQNGKFNVDKLKADVVKYWMMAETGSSQFLMANSATCAASGAICLIATLTLVEVETRAYLWGERHPTGNPEYPFSDYSYATTVILAIQSIGVLVGTIPPALRWFTASTFEFSKRGNNIYREIFKVETYWVQRLVDWKESPLAFKIGGLKCRKFLQGTKSLILNMGIRVQKFIVGASKLLQLVPMFFITLVLSCCYYCKWLERKVLQKVSASSINTDLELSRYALKLEGDEELPRGILIDISNNANRLIQRSKEKQPKKLMDLLRKSSCFTGVAEFHSNKILSLHSEEPHSCWSLSLVRLTSIAVALPKIDNNAVNQLLCSVSEGLFYVNIIEKSLDTCGDLGKIRNALDVVWVEVQLYRQWLGKDVRKMSLEGKSSKETLQQLADIAKNSVMEYRKELNCSLEENPLHWPVKVIAANSMYRISETLLPNCQGSDSKTGEKLFEQLSVVIADIIGACLTNLPRVISMKCYCGAIEKREKSIRLAARLLGQTEDVLKILQQCQLPSLDSDRVAHIGKSSTSTKQMNPLDSDQVALVDESSASTLRFPLDLNSSDGKNTPSCGSGELLIAVEQEA</sequence>
<evidence type="ECO:0000313" key="3">
    <source>
        <dbReference type="Proteomes" id="UP001187471"/>
    </source>
</evidence>
<keyword evidence="3" id="KW-1185">Reference proteome</keyword>
<dbReference type="PANTHER" id="PTHR35307:SF3">
    <property type="entry name" value="DUF4220 DOMAIN-CONTAINING PROTEIN"/>
    <property type="match status" value="1"/>
</dbReference>
<feature type="transmembrane region" description="Helical" evidence="1">
    <location>
        <begin position="141"/>
        <end position="164"/>
    </location>
</feature>
<protein>
    <submittedName>
        <fullName evidence="2">Uncharacterized protein</fullName>
    </submittedName>
</protein>